<feature type="domain" description="DhaK" evidence="20">
    <location>
        <begin position="284"/>
        <end position="615"/>
    </location>
</feature>
<feature type="region of interest" description="Disordered" evidence="18">
    <location>
        <begin position="1"/>
        <end position="27"/>
    </location>
</feature>
<dbReference type="Proteomes" id="UP001321473">
    <property type="component" value="Unassembled WGS sequence"/>
</dbReference>
<reference evidence="21 22" key="1">
    <citation type="journal article" date="2023" name="Arcadia Sci">
        <title>De novo assembly of a long-read Amblyomma americanum tick genome.</title>
        <authorList>
            <person name="Chou S."/>
            <person name="Poskanzer K.E."/>
            <person name="Rollins M."/>
            <person name="Thuy-Boun P.S."/>
        </authorList>
    </citation>
    <scope>NUCLEOTIDE SEQUENCE [LARGE SCALE GENOMIC DNA]</scope>
    <source>
        <strain evidence="21">F_SG_1</strain>
        <tissue evidence="21">Salivary glands</tissue>
    </source>
</reference>
<dbReference type="SUPFAM" id="SSF82549">
    <property type="entry name" value="DAK1/DegV-like"/>
    <property type="match status" value="1"/>
</dbReference>
<comment type="similarity">
    <text evidence="1">Belongs to the dihydroxyacetone kinase (DAK) family.</text>
</comment>
<evidence type="ECO:0000256" key="16">
    <source>
        <dbReference type="ARBA" id="ARBA00048526"/>
    </source>
</evidence>
<evidence type="ECO:0000256" key="1">
    <source>
        <dbReference type="ARBA" id="ARBA00008757"/>
    </source>
</evidence>
<evidence type="ECO:0000256" key="18">
    <source>
        <dbReference type="SAM" id="MobiDB-lite"/>
    </source>
</evidence>
<dbReference type="Pfam" id="PF02734">
    <property type="entry name" value="Dak2"/>
    <property type="match status" value="1"/>
</dbReference>
<dbReference type="FunFam" id="3.40.50.10440:FF:000001">
    <property type="entry name" value="Dihydroxyacetone kinase, DhaK subunit"/>
    <property type="match status" value="1"/>
</dbReference>
<keyword evidence="10" id="KW-0170">Cobalt</keyword>
<evidence type="ECO:0000256" key="6">
    <source>
        <dbReference type="ARBA" id="ARBA00022679"/>
    </source>
</evidence>
<proteinExistence type="inferred from homology"/>
<dbReference type="FunFam" id="1.25.40.340:FF:000002">
    <property type="entry name" value="Dihydroxyacetone kinase, L subunit"/>
    <property type="match status" value="1"/>
</dbReference>
<dbReference type="GO" id="GO:0034012">
    <property type="term" value="F:FAD-AMP lyase (cyclizing) activity"/>
    <property type="evidence" value="ECO:0007669"/>
    <property type="project" value="UniProtKB-EC"/>
</dbReference>
<dbReference type="EC" id="4.6.1.15" evidence="4"/>
<feature type="domain" description="DhaL" evidence="19">
    <location>
        <begin position="660"/>
        <end position="861"/>
    </location>
</feature>
<evidence type="ECO:0000259" key="19">
    <source>
        <dbReference type="PROSITE" id="PS51480"/>
    </source>
</evidence>
<dbReference type="GO" id="GO:0050354">
    <property type="term" value="F:triokinase activity"/>
    <property type="evidence" value="ECO:0007669"/>
    <property type="project" value="UniProtKB-EC"/>
</dbReference>
<accession>A0AAQ4F4T5</accession>
<dbReference type="Gene3D" id="3.30.760.10">
    <property type="entry name" value="RNA Cap, Translation Initiation Factor Eif4e"/>
    <property type="match status" value="1"/>
</dbReference>
<dbReference type="EC" id="2.7.1.28" evidence="3"/>
<comment type="catalytic activity">
    <reaction evidence="17">
        <text>dihydroxyacetone + ATP = dihydroxyacetone phosphate + ADP + H(+)</text>
        <dbReference type="Rhea" id="RHEA:15773"/>
        <dbReference type="ChEBI" id="CHEBI:15378"/>
        <dbReference type="ChEBI" id="CHEBI:16016"/>
        <dbReference type="ChEBI" id="CHEBI:30616"/>
        <dbReference type="ChEBI" id="CHEBI:57642"/>
        <dbReference type="ChEBI" id="CHEBI:456216"/>
        <dbReference type="EC" id="2.7.1.29"/>
    </reaction>
</comment>
<dbReference type="SUPFAM" id="SSF101473">
    <property type="entry name" value="DhaL-like"/>
    <property type="match status" value="1"/>
</dbReference>
<comment type="catalytic activity">
    <reaction evidence="16">
        <text>FAD = riboflavin cyclic-4',5'-phosphate + AMP + H(+)</text>
        <dbReference type="Rhea" id="RHEA:13729"/>
        <dbReference type="ChEBI" id="CHEBI:15378"/>
        <dbReference type="ChEBI" id="CHEBI:57692"/>
        <dbReference type="ChEBI" id="CHEBI:76202"/>
        <dbReference type="ChEBI" id="CHEBI:456215"/>
        <dbReference type="EC" id="4.6.1.15"/>
    </reaction>
</comment>
<dbReference type="AlphaFoldDB" id="A0AAQ4F4T5"/>
<evidence type="ECO:0000256" key="13">
    <source>
        <dbReference type="ARBA" id="ARBA00045490"/>
    </source>
</evidence>
<evidence type="ECO:0000313" key="21">
    <source>
        <dbReference type="EMBL" id="KAK8782109.1"/>
    </source>
</evidence>
<evidence type="ECO:0000256" key="3">
    <source>
        <dbReference type="ARBA" id="ARBA00012110"/>
    </source>
</evidence>
<evidence type="ECO:0000256" key="2">
    <source>
        <dbReference type="ARBA" id="ARBA00012107"/>
    </source>
</evidence>
<keyword evidence="8" id="KW-0418">Kinase</keyword>
<dbReference type="InterPro" id="IPR036117">
    <property type="entry name" value="DhaL_dom_sf"/>
</dbReference>
<dbReference type="Pfam" id="PF02733">
    <property type="entry name" value="Dak1"/>
    <property type="match status" value="1"/>
</dbReference>
<evidence type="ECO:0000256" key="8">
    <source>
        <dbReference type="ARBA" id="ARBA00022777"/>
    </source>
</evidence>
<dbReference type="EC" id="2.7.1.29" evidence="2"/>
<evidence type="ECO:0000256" key="9">
    <source>
        <dbReference type="ARBA" id="ARBA00022840"/>
    </source>
</evidence>
<evidence type="ECO:0000256" key="10">
    <source>
        <dbReference type="ARBA" id="ARBA00023285"/>
    </source>
</evidence>
<keyword evidence="22" id="KW-1185">Reference proteome</keyword>
<evidence type="ECO:0000256" key="17">
    <source>
        <dbReference type="ARBA" id="ARBA00048898"/>
    </source>
</evidence>
<dbReference type="Gene3D" id="3.40.50.10440">
    <property type="entry name" value="Dihydroxyacetone kinase, domain 1"/>
    <property type="match status" value="1"/>
</dbReference>
<dbReference type="InterPro" id="IPR023398">
    <property type="entry name" value="TIF_eIF4e-like"/>
</dbReference>
<dbReference type="InterPro" id="IPR004007">
    <property type="entry name" value="DhaL_dom"/>
</dbReference>
<evidence type="ECO:0000256" key="4">
    <source>
        <dbReference type="ARBA" id="ARBA00012578"/>
    </source>
</evidence>
<dbReference type="PANTHER" id="PTHR28629">
    <property type="entry name" value="TRIOKINASE/FMN CYCLASE"/>
    <property type="match status" value="1"/>
</dbReference>
<evidence type="ECO:0000256" key="14">
    <source>
        <dbReference type="ARBA" id="ARBA00046681"/>
    </source>
</evidence>
<dbReference type="GO" id="GO:0019563">
    <property type="term" value="P:glycerol catabolic process"/>
    <property type="evidence" value="ECO:0007669"/>
    <property type="project" value="TreeGrafter"/>
</dbReference>
<dbReference type="GO" id="GO:0004371">
    <property type="term" value="F:glycerone kinase activity"/>
    <property type="evidence" value="ECO:0007669"/>
    <property type="project" value="UniProtKB-EC"/>
</dbReference>
<dbReference type="InterPro" id="IPR050861">
    <property type="entry name" value="Dihydroxyacetone_Kinase"/>
</dbReference>
<dbReference type="InterPro" id="IPR004006">
    <property type="entry name" value="DhaK_dom"/>
</dbReference>
<dbReference type="SMART" id="SM01120">
    <property type="entry name" value="Dak2"/>
    <property type="match status" value="1"/>
</dbReference>
<name>A0AAQ4F4T5_AMBAM</name>
<dbReference type="PROSITE" id="PS00813">
    <property type="entry name" value="IF4E"/>
    <property type="match status" value="1"/>
</dbReference>
<dbReference type="FunFam" id="3.30.1180.20:FF:000001">
    <property type="entry name" value="Dihydroxyacetone kinase 1"/>
    <property type="match status" value="1"/>
</dbReference>
<keyword evidence="6" id="KW-0808">Transferase</keyword>
<dbReference type="GO" id="GO:0005524">
    <property type="term" value="F:ATP binding"/>
    <property type="evidence" value="ECO:0007669"/>
    <property type="project" value="UniProtKB-KW"/>
</dbReference>
<dbReference type="GO" id="GO:0000340">
    <property type="term" value="F:RNA 7-methylguanosine cap binding"/>
    <property type="evidence" value="ECO:0007669"/>
    <property type="project" value="UniProtKB-ARBA"/>
</dbReference>
<comment type="catalytic activity">
    <reaction evidence="15">
        <text>D-glyceraldehyde + ATP = D-glyceraldehyde 3-phosphate + ADP + H(+)</text>
        <dbReference type="Rhea" id="RHEA:13941"/>
        <dbReference type="ChEBI" id="CHEBI:15378"/>
        <dbReference type="ChEBI" id="CHEBI:17378"/>
        <dbReference type="ChEBI" id="CHEBI:30616"/>
        <dbReference type="ChEBI" id="CHEBI:59776"/>
        <dbReference type="ChEBI" id="CHEBI:456216"/>
        <dbReference type="EC" id="2.7.1.28"/>
    </reaction>
</comment>
<dbReference type="SUPFAM" id="SSF55418">
    <property type="entry name" value="eIF4e-like"/>
    <property type="match status" value="1"/>
</dbReference>
<evidence type="ECO:0000256" key="15">
    <source>
        <dbReference type="ARBA" id="ARBA00047974"/>
    </source>
</evidence>
<dbReference type="PANTHER" id="PTHR28629:SF4">
    <property type="entry name" value="TRIOKINASE_FMN CYCLASE"/>
    <property type="match status" value="1"/>
</dbReference>
<evidence type="ECO:0000259" key="20">
    <source>
        <dbReference type="PROSITE" id="PS51481"/>
    </source>
</evidence>
<evidence type="ECO:0000256" key="12">
    <source>
        <dbReference type="ARBA" id="ARBA00032656"/>
    </source>
</evidence>
<dbReference type="PROSITE" id="PS51481">
    <property type="entry name" value="DHAK"/>
    <property type="match status" value="1"/>
</dbReference>
<keyword evidence="7" id="KW-0547">Nucleotide-binding</keyword>
<dbReference type="Gene3D" id="3.30.1180.20">
    <property type="entry name" value="Dihydroxyacetone kinase, domain 2"/>
    <property type="match status" value="1"/>
</dbReference>
<organism evidence="21 22">
    <name type="scientific">Amblyomma americanum</name>
    <name type="common">Lone star tick</name>
    <dbReference type="NCBI Taxonomy" id="6943"/>
    <lineage>
        <taxon>Eukaryota</taxon>
        <taxon>Metazoa</taxon>
        <taxon>Ecdysozoa</taxon>
        <taxon>Arthropoda</taxon>
        <taxon>Chelicerata</taxon>
        <taxon>Arachnida</taxon>
        <taxon>Acari</taxon>
        <taxon>Parasitiformes</taxon>
        <taxon>Ixodida</taxon>
        <taxon>Ixodoidea</taxon>
        <taxon>Ixodidae</taxon>
        <taxon>Amblyomminae</taxon>
        <taxon>Amblyomma</taxon>
    </lineage>
</organism>
<evidence type="ECO:0000256" key="7">
    <source>
        <dbReference type="ARBA" id="ARBA00022741"/>
    </source>
</evidence>
<comment type="subunit">
    <text evidence="14">Homodimer. Interacts with IFIH1 (via the CARD domains), the interaction is inhibited by viral infection.</text>
</comment>
<protein>
    <recommendedName>
        <fullName evidence="5">Triokinase/FMN cyclase</fullName>
        <ecNumber evidence="3">2.7.1.28</ecNumber>
        <ecNumber evidence="2">2.7.1.29</ecNumber>
        <ecNumber evidence="4">4.6.1.15</ecNumber>
    </recommendedName>
    <alternativeName>
        <fullName evidence="11">Bifunctional ATP-dependent dihydroxyacetone kinase/FAD-AMP lyase (cyclizing)</fullName>
    </alternativeName>
    <alternativeName>
        <fullName evidence="12">eIF-4F 25 kDa subunit</fullName>
    </alternativeName>
</protein>
<dbReference type="GO" id="GO:0003743">
    <property type="term" value="F:translation initiation factor activity"/>
    <property type="evidence" value="ECO:0007669"/>
    <property type="project" value="InterPro"/>
</dbReference>
<dbReference type="PROSITE" id="PS51480">
    <property type="entry name" value="DHAL"/>
    <property type="match status" value="1"/>
</dbReference>
<comment type="caution">
    <text evidence="21">The sequence shown here is derived from an EMBL/GenBank/DDBJ whole genome shotgun (WGS) entry which is preliminary data.</text>
</comment>
<gene>
    <name evidence="21" type="ORF">V5799_016544</name>
</gene>
<evidence type="ECO:0000256" key="5">
    <source>
        <dbReference type="ARBA" id="ARBA00018932"/>
    </source>
</evidence>
<evidence type="ECO:0000313" key="22">
    <source>
        <dbReference type="Proteomes" id="UP001321473"/>
    </source>
</evidence>
<dbReference type="GO" id="GO:0005829">
    <property type="term" value="C:cytosol"/>
    <property type="evidence" value="ECO:0007669"/>
    <property type="project" value="TreeGrafter"/>
</dbReference>
<dbReference type="Pfam" id="PF01652">
    <property type="entry name" value="IF4E"/>
    <property type="match status" value="1"/>
</dbReference>
<sequence>MAAEGKQLEGDSDDREQSQLDRTSASLSRPLKHPLEHRWSLWFYKIDQSRSWEENLLEISSFDTVEDFWALYNHLEFPSKLPSGCDYSLFKTAIKPMWEDPRNKQGGRWLFNMSKNEGSTVLDDYWLEVLLCLIGEGFGEFSDDVCGAVVQIRNKIDKISVWTADVSRVDGNVKIGKTLKERMNLHPRYIVPYHAHADTQSKHGSTARTKTTVNLDGCSCRTGTTSIYVFGLFLRDVRKTSSTVTSSSLFVQADVPRSATSIGDMSKKGEAGSRAPARAKFINTPETCVADNLAGFVAVNPGVRVLKGCSAVVRHDYQRLASEGTVALLSGGGSGHEPGFAGFVGPGMLTAAVAGPVYTSPFSDYILATLRTVGSKNKAGVLVFVLNYTGDRLTFGIALEKAATEGICADMVLVAEDTALAHTHASTGRRGLCGAIFLMKIAGAMAEEQKSLDEIKAFIEDKKQHMGTITVALTPCSLPGKDELLFNLPADKMELGMGVHGEAGASRVPVLSAAETAKLMINHLRSESSKNSLHLKKGENVALMLNNLGGLTTLEMNILAKEVISYVESLGVHVVRAYSGLYVTSLESAGFSICVLKVDSHVLGYLDAPTMAPAWTKPYCASLPRTTPAEVEPVASKHHHEEKLHSTEGEVCVLNAAEREVFRACLQAAFETLLAHEKELDKLDSESGDGDCGATLAAGARAGLAYLRTRPPLDHPGLVFRQLSHTVSSSMGGTSGALYSLLLLGASRAFQLKSGFRAWVIALELGMELVFKYGMAHVGDRTMLDPLDAVLAVLQKSATYYRPENLPSLLAEALEAVSAATTATRAMRAKAGRAAYVNPEALRNPDPGARAVEIWISCAIRVLLAENRTTGVGSKSSTPLTSR</sequence>
<keyword evidence="9" id="KW-0067">ATP-binding</keyword>
<dbReference type="InterPro" id="IPR001040">
    <property type="entry name" value="TIF_eIF_4E"/>
</dbReference>
<dbReference type="EMBL" id="JARKHS020007017">
    <property type="protein sequence ID" value="KAK8782109.1"/>
    <property type="molecule type" value="Genomic_DNA"/>
</dbReference>
<dbReference type="InterPro" id="IPR019770">
    <property type="entry name" value="TIF_eIF_4E_CS"/>
</dbReference>
<comment type="function">
    <text evidence="13">Catalyzes both the phosphorylation of dihydroxyacetone and of glyceraldehyde, and the splitting of ribonucleoside diphosphate-X compounds among which FAD is the best substrate. Represses IFIH1-mediated cellular antiviral response.</text>
</comment>
<dbReference type="Gene3D" id="1.25.40.340">
    <property type="match status" value="1"/>
</dbReference>
<evidence type="ECO:0000256" key="11">
    <source>
        <dbReference type="ARBA" id="ARBA00032426"/>
    </source>
</evidence>